<comment type="similarity">
    <text evidence="3">Belongs to the class-III pyridoxal-phosphate-dependent aminotransferase family.</text>
</comment>
<dbReference type="Proteomes" id="UP000427769">
    <property type="component" value="Chromosome"/>
</dbReference>
<dbReference type="InterPro" id="IPR015421">
    <property type="entry name" value="PyrdxlP-dep_Trfase_major"/>
</dbReference>
<dbReference type="GO" id="GO:0008483">
    <property type="term" value="F:transaminase activity"/>
    <property type="evidence" value="ECO:0007669"/>
    <property type="project" value="InterPro"/>
</dbReference>
<dbReference type="RefSeq" id="WP_155306088.1">
    <property type="nucleotide sequence ID" value="NZ_AP021875.1"/>
</dbReference>
<dbReference type="PANTHER" id="PTHR43713:SF3">
    <property type="entry name" value="GLUTAMATE-1-SEMIALDEHYDE 2,1-AMINOMUTASE 1, CHLOROPLASTIC-RELATED"/>
    <property type="match status" value="1"/>
</dbReference>
<name>A0A5K7ZAX5_9BACT</name>
<dbReference type="OrthoDB" id="9801834at2"/>
<gene>
    <name evidence="4" type="ORF">DSCW_47460</name>
</gene>
<keyword evidence="5" id="KW-1185">Reference proteome</keyword>
<dbReference type="Gene3D" id="3.90.1150.10">
    <property type="entry name" value="Aspartate Aminotransferase, domain 1"/>
    <property type="match status" value="1"/>
</dbReference>
<dbReference type="InterPro" id="IPR015422">
    <property type="entry name" value="PyrdxlP-dep_Trfase_small"/>
</dbReference>
<proteinExistence type="inferred from homology"/>
<dbReference type="Gene3D" id="3.40.640.10">
    <property type="entry name" value="Type I PLP-dependent aspartate aminotransferase-like (Major domain)"/>
    <property type="match status" value="1"/>
</dbReference>
<evidence type="ECO:0000256" key="3">
    <source>
        <dbReference type="RuleBase" id="RU003560"/>
    </source>
</evidence>
<reference evidence="4 5" key="1">
    <citation type="submission" date="2019-11" db="EMBL/GenBank/DDBJ databases">
        <title>Comparative genomics of hydrocarbon-degrading Desulfosarcina strains.</title>
        <authorList>
            <person name="Watanabe M."/>
            <person name="Kojima H."/>
            <person name="Fukui M."/>
        </authorList>
    </citation>
    <scope>NUCLEOTIDE SEQUENCE [LARGE SCALE GENOMIC DNA]</scope>
    <source>
        <strain evidence="4 5">PP31</strain>
    </source>
</reference>
<dbReference type="GO" id="GO:0030170">
    <property type="term" value="F:pyridoxal phosphate binding"/>
    <property type="evidence" value="ECO:0007669"/>
    <property type="project" value="InterPro"/>
</dbReference>
<dbReference type="Pfam" id="PF00202">
    <property type="entry name" value="Aminotran_3"/>
    <property type="match status" value="1"/>
</dbReference>
<protein>
    <submittedName>
        <fullName evidence="4">Glutamate-1-semialdehyde 2,1-aminomutase</fullName>
    </submittedName>
</protein>
<dbReference type="SUPFAM" id="SSF53383">
    <property type="entry name" value="PLP-dependent transferases"/>
    <property type="match status" value="1"/>
</dbReference>
<evidence type="ECO:0000313" key="5">
    <source>
        <dbReference type="Proteomes" id="UP000427769"/>
    </source>
</evidence>
<dbReference type="AlphaFoldDB" id="A0A5K7ZAX5"/>
<dbReference type="PANTHER" id="PTHR43713">
    <property type="entry name" value="GLUTAMATE-1-SEMIALDEHYDE 2,1-AMINOMUTASE"/>
    <property type="match status" value="1"/>
</dbReference>
<keyword evidence="2 3" id="KW-0663">Pyridoxal phosphate</keyword>
<sequence>MQTYSYPESQALFQRASRVMPCGIYGHFSPAPLIPPEHYPFFTAKAKDARFFDIDGNEFIDYMCGYGPMVTGYNNPEVDAAALDQLKRGNCTTSAAPVMVELAEYLVDLIPTADWAFFAKNGGDITNYATMIARDATGRSKIVMFKGGYHGVAAWMQAPGHHGVMDQDHENILRVDWNDFAALEAVVDRHGDDIAGLIATPYHVPTFADSEMPAEGFWNKVEALCRKHGIVLIIDDIRHGFRLDMGGSCEYFGFKPDLICFCKALANGYPISALVGSAALKDVTARVFYTGSYWFSAVPMAAALANLKLMKAMNAPRIMLETGDKLLTAMVDIAKTYGFDLKVTGAPSMPYLRITNDPSLMLHQQWCAECTRRGAYFTSHHNWFVSTAHTDDDIQRTLDIVDDAFKAVKKIYGDRF</sequence>
<comment type="cofactor">
    <cofactor evidence="1">
        <name>pyridoxal 5'-phosphate</name>
        <dbReference type="ChEBI" id="CHEBI:597326"/>
    </cofactor>
</comment>
<dbReference type="InterPro" id="IPR015424">
    <property type="entry name" value="PyrdxlP-dep_Trfase"/>
</dbReference>
<evidence type="ECO:0000256" key="2">
    <source>
        <dbReference type="ARBA" id="ARBA00022898"/>
    </source>
</evidence>
<accession>A0A5K7ZAX5</accession>
<dbReference type="InterPro" id="IPR005814">
    <property type="entry name" value="Aminotrans_3"/>
</dbReference>
<dbReference type="EMBL" id="AP021875">
    <property type="protein sequence ID" value="BBO77329.1"/>
    <property type="molecule type" value="Genomic_DNA"/>
</dbReference>
<organism evidence="4 5">
    <name type="scientific">Desulfosarcina widdelii</name>
    <dbReference type="NCBI Taxonomy" id="947919"/>
    <lineage>
        <taxon>Bacteria</taxon>
        <taxon>Pseudomonadati</taxon>
        <taxon>Thermodesulfobacteriota</taxon>
        <taxon>Desulfobacteria</taxon>
        <taxon>Desulfobacterales</taxon>
        <taxon>Desulfosarcinaceae</taxon>
        <taxon>Desulfosarcina</taxon>
    </lineage>
</organism>
<dbReference type="KEGG" id="dwd:DSCW_47460"/>
<evidence type="ECO:0000313" key="4">
    <source>
        <dbReference type="EMBL" id="BBO77329.1"/>
    </source>
</evidence>
<evidence type="ECO:0000256" key="1">
    <source>
        <dbReference type="ARBA" id="ARBA00001933"/>
    </source>
</evidence>